<dbReference type="PANTHER" id="PTHR16198">
    <property type="match status" value="1"/>
</dbReference>
<accession>A0A7M5XDE6</accession>
<reference evidence="5" key="1">
    <citation type="submission" date="2021-01" db="UniProtKB">
        <authorList>
            <consortium name="EnsemblMetazoa"/>
        </authorList>
    </citation>
    <scope>IDENTIFICATION</scope>
</reference>
<dbReference type="OrthoDB" id="5968413at2759"/>
<dbReference type="EnsemblMetazoa" id="CLYHEMT021523.1">
    <property type="protein sequence ID" value="CLYHEMP021523.1"/>
    <property type="gene ID" value="CLYHEMG021523"/>
</dbReference>
<evidence type="ECO:0000313" key="5">
    <source>
        <dbReference type="EnsemblMetazoa" id="CLYHEMP021523.1"/>
    </source>
</evidence>
<proteinExistence type="predicted"/>
<feature type="domain" description="KANL2-like probable zinc-finger" evidence="4">
    <location>
        <begin position="311"/>
        <end position="343"/>
    </location>
</feature>
<organism evidence="5 6">
    <name type="scientific">Clytia hemisphaerica</name>
    <dbReference type="NCBI Taxonomy" id="252671"/>
    <lineage>
        <taxon>Eukaryota</taxon>
        <taxon>Metazoa</taxon>
        <taxon>Cnidaria</taxon>
        <taxon>Hydrozoa</taxon>
        <taxon>Hydroidolina</taxon>
        <taxon>Leptothecata</taxon>
        <taxon>Obeliida</taxon>
        <taxon>Clytiidae</taxon>
        <taxon>Clytia</taxon>
    </lineage>
</organism>
<evidence type="ECO:0000256" key="1">
    <source>
        <dbReference type="ARBA" id="ARBA00004123"/>
    </source>
</evidence>
<feature type="compositionally biased region" description="Basic residues" evidence="3">
    <location>
        <begin position="377"/>
        <end position="403"/>
    </location>
</feature>
<dbReference type="Proteomes" id="UP000594262">
    <property type="component" value="Unplaced"/>
</dbReference>
<evidence type="ECO:0000313" key="6">
    <source>
        <dbReference type="Proteomes" id="UP000594262"/>
    </source>
</evidence>
<dbReference type="GO" id="GO:0005634">
    <property type="term" value="C:nucleus"/>
    <property type="evidence" value="ECO:0007669"/>
    <property type="project" value="UniProtKB-SubCell"/>
</dbReference>
<feature type="domain" description="KANL2-like probable zinc-finger" evidence="4">
    <location>
        <begin position="33"/>
        <end position="93"/>
    </location>
</feature>
<evidence type="ECO:0000256" key="3">
    <source>
        <dbReference type="SAM" id="MobiDB-lite"/>
    </source>
</evidence>
<feature type="region of interest" description="Disordered" evidence="3">
    <location>
        <begin position="376"/>
        <end position="460"/>
    </location>
</feature>
<feature type="compositionally biased region" description="Polar residues" evidence="3">
    <location>
        <begin position="575"/>
        <end position="607"/>
    </location>
</feature>
<feature type="compositionally biased region" description="Low complexity" evidence="3">
    <location>
        <begin position="404"/>
        <end position="423"/>
    </location>
</feature>
<sequence length="705" mass="78986">FSSQQKIKKNKKYQNMFEGKNIHLSPIDGKPLCSFSKKLCRQRRLHNYAFCIRHILEDTDSPFKQCPYQTKSGDICINAVPVAAAREYCNKHMLMMGLQPKTTKTQIDKKPVTTTVKKACSKAIKSKISTNSSKKVMHLMETLQKEDATKSTHARKRQKSYDRYLSMSVMRRHIWSKQPRSDVMKELIENKKYFRKTKKKKTLTSYTLGTSEDESDSFIESFQQQFDNDGSHNSSAEKLLTQLKHQHVQLQNIVKEKMKSTSLSYSVLSTLVEASRENVTETANILTDGNSKNKVYHQKEESITTKIPCCMVTGSTRCSQMALPFSRYCRNHINEDTDQLLFVPKNIASLQRSDVPGLKIFRPDLLPKGLKASSSLKAKRKVCRKSNWKRKGAQKKTPKKPTKPKTTAIQASSQSSQETTSEIDLSDVQHPDNLSIGTPPILSESSSSYTESDSESDILTPEEAFRLPPGSLSYPPGLDDEDSLTGMHHTARACNIADEEDELMRCGSNFSMDNEKQDMITRELSSPTLNQFSEFDQSLFGAATAFSPTSGSDVTLPHTSSLTSPNQEITPLSASFGTNPKYSSKNPSPLKNHTNSHTGHGSVTTLKITPLNMSPRKASSKLNVRPPLLTSQSMVKPPLVSNTFTQSSSTKDESWNKQYMQIDNFGDPDLLNDIAMDDEETPLEKVNPDIFFSSAFPVTTTASND</sequence>
<keyword evidence="2" id="KW-0539">Nucleus</keyword>
<dbReference type="PANTHER" id="PTHR16198:SF2">
    <property type="entry name" value="INO80 COMPLEX SUBUNIT D"/>
    <property type="match status" value="1"/>
</dbReference>
<protein>
    <recommendedName>
        <fullName evidence="4">KANL2-like probable zinc-finger domain-containing protein</fullName>
    </recommendedName>
</protein>
<name>A0A7M5XDE6_9CNID</name>
<dbReference type="Pfam" id="PF13891">
    <property type="entry name" value="zf-C3HC3H_KANSL2"/>
    <property type="match status" value="2"/>
</dbReference>
<evidence type="ECO:0000259" key="4">
    <source>
        <dbReference type="Pfam" id="PF13891"/>
    </source>
</evidence>
<keyword evidence="6" id="KW-1185">Reference proteome</keyword>
<dbReference type="InterPro" id="IPR025927">
    <property type="entry name" value="Znf_KANL2-like"/>
</dbReference>
<feature type="region of interest" description="Disordered" evidence="3">
    <location>
        <begin position="575"/>
        <end position="612"/>
    </location>
</feature>
<comment type="subcellular location">
    <subcellularLocation>
        <location evidence="1">Nucleus</location>
    </subcellularLocation>
</comment>
<dbReference type="AlphaFoldDB" id="A0A7M5XDE6"/>
<evidence type="ECO:0000256" key="2">
    <source>
        <dbReference type="ARBA" id="ARBA00023242"/>
    </source>
</evidence>